<keyword evidence="1" id="KW-1185">Reference proteome</keyword>
<evidence type="ECO:0000313" key="2">
    <source>
        <dbReference type="WBParaSite" id="PDA_v2.g17477.t1"/>
    </source>
</evidence>
<dbReference type="AlphaFoldDB" id="A0A914PGS0"/>
<evidence type="ECO:0000313" key="1">
    <source>
        <dbReference type="Proteomes" id="UP000887578"/>
    </source>
</evidence>
<organism evidence="1 2">
    <name type="scientific">Panagrolaimus davidi</name>
    <dbReference type="NCBI Taxonomy" id="227884"/>
    <lineage>
        <taxon>Eukaryota</taxon>
        <taxon>Metazoa</taxon>
        <taxon>Ecdysozoa</taxon>
        <taxon>Nematoda</taxon>
        <taxon>Chromadorea</taxon>
        <taxon>Rhabditida</taxon>
        <taxon>Tylenchina</taxon>
        <taxon>Panagrolaimomorpha</taxon>
        <taxon>Panagrolaimoidea</taxon>
        <taxon>Panagrolaimidae</taxon>
        <taxon>Panagrolaimus</taxon>
    </lineage>
</organism>
<dbReference type="Proteomes" id="UP000887578">
    <property type="component" value="Unplaced"/>
</dbReference>
<reference evidence="2" key="1">
    <citation type="submission" date="2022-11" db="UniProtKB">
        <authorList>
            <consortium name="WormBaseParasite"/>
        </authorList>
    </citation>
    <scope>IDENTIFICATION</scope>
</reference>
<name>A0A914PGS0_9BILA</name>
<accession>A0A914PGS0</accession>
<sequence>MSSESFTSDSDSPPRKIQKLAAEIPQNLKYISLDREFLTDVSTVSFAILKGLNKKDIFKVIKNLPELPPKYRHLKRVNDEKQILIAPASSNIDKLQAKLTDDYGNNVEIYYKDVSEMPSELRLHFDKANLLWPVKLVANEENEKLIKYW</sequence>
<proteinExistence type="predicted"/>
<protein>
    <submittedName>
        <fullName evidence="2">Uncharacterized protein</fullName>
    </submittedName>
</protein>
<dbReference type="WBParaSite" id="PDA_v2.g17477.t1">
    <property type="protein sequence ID" value="PDA_v2.g17477.t1"/>
    <property type="gene ID" value="PDA_v2.g17477"/>
</dbReference>